<dbReference type="SUPFAM" id="SSF53383">
    <property type="entry name" value="PLP-dependent transferases"/>
    <property type="match status" value="1"/>
</dbReference>
<dbReference type="Gene3D" id="3.90.1150.10">
    <property type="entry name" value="Aspartate Aminotransferase, domain 1"/>
    <property type="match status" value="1"/>
</dbReference>
<evidence type="ECO:0000313" key="3">
    <source>
        <dbReference type="Proteomes" id="UP000199051"/>
    </source>
</evidence>
<protein>
    <submittedName>
        <fullName evidence="2">Selenocysteine lyase/Cysteine desulfurase</fullName>
    </submittedName>
</protein>
<keyword evidence="2" id="KW-0456">Lyase</keyword>
<dbReference type="PANTHER" id="PTHR43586">
    <property type="entry name" value="CYSTEINE DESULFURASE"/>
    <property type="match status" value="1"/>
</dbReference>
<dbReference type="InterPro" id="IPR015424">
    <property type="entry name" value="PyrdxlP-dep_Trfase"/>
</dbReference>
<dbReference type="RefSeq" id="WP_092779120.1">
    <property type="nucleotide sequence ID" value="NZ_FOGI01000006.1"/>
</dbReference>
<dbReference type="Proteomes" id="UP000199051">
    <property type="component" value="Unassembled WGS sequence"/>
</dbReference>
<gene>
    <name evidence="2" type="ORF">SAMN04487818_106249</name>
</gene>
<evidence type="ECO:0000313" key="2">
    <source>
        <dbReference type="EMBL" id="SER95899.1"/>
    </source>
</evidence>
<reference evidence="3" key="1">
    <citation type="submission" date="2016-10" db="EMBL/GenBank/DDBJ databases">
        <authorList>
            <person name="Varghese N."/>
            <person name="Submissions S."/>
        </authorList>
    </citation>
    <scope>NUCLEOTIDE SEQUENCE [LARGE SCALE GENOMIC DNA]</scope>
    <source>
        <strain evidence="3">DSM 44260</strain>
    </source>
</reference>
<dbReference type="PANTHER" id="PTHR43586:SF21">
    <property type="entry name" value="PYRIDOXAL PHOSPHATE (PLP)-DEPENDENT ASPARTATE AMINOTRANSFERASE SUPERFAMILY"/>
    <property type="match status" value="1"/>
</dbReference>
<organism evidence="2 3">
    <name type="scientific">Actinokineospora terrae</name>
    <dbReference type="NCBI Taxonomy" id="155974"/>
    <lineage>
        <taxon>Bacteria</taxon>
        <taxon>Bacillati</taxon>
        <taxon>Actinomycetota</taxon>
        <taxon>Actinomycetes</taxon>
        <taxon>Pseudonocardiales</taxon>
        <taxon>Pseudonocardiaceae</taxon>
        <taxon>Actinokineospora</taxon>
    </lineage>
</organism>
<dbReference type="InterPro" id="IPR000192">
    <property type="entry name" value="Aminotrans_V_dom"/>
</dbReference>
<dbReference type="EMBL" id="FOGI01000006">
    <property type="protein sequence ID" value="SER95899.1"/>
    <property type="molecule type" value="Genomic_DNA"/>
</dbReference>
<keyword evidence="3" id="KW-1185">Reference proteome</keyword>
<evidence type="ECO:0000259" key="1">
    <source>
        <dbReference type="Pfam" id="PF00266"/>
    </source>
</evidence>
<sequence length="355" mass="37598">MRAAFGERFEITPGYLNSASIGVPPARVVDAVAAAVRRWALGLDNAPAFGPDIATARAAWAALIGADPAEVAIGTAVSQLIASVAAAVPDGTRVLTVRGEFTSVTFPFAAQAHRGVTVTEVDPAELVDRAPGFDLVAVSAVQSADGAIADLPGLRAAGTRVLLDVTQALGWLPMDLTWVDWVVGAGYKWLLSPRGAAWLAVRPHAREWTHPVAAGWFAGDNPWNSVYGMPLRLADDARAYDLGPAWFSQVGAAAALPWLASLDIHAVHAHVVALADDLRARFDLPPAGSAIVSLDLPDAADRLTAVGIRFATRAGRARLAFHLYNTVEDVDLAVNTVKRRPPARAREPSRMKRVE</sequence>
<proteinExistence type="predicted"/>
<name>A0A1H9TGD8_9PSEU</name>
<dbReference type="Gene3D" id="3.40.640.10">
    <property type="entry name" value="Type I PLP-dependent aspartate aminotransferase-like (Major domain)"/>
    <property type="match status" value="1"/>
</dbReference>
<dbReference type="InterPro" id="IPR015422">
    <property type="entry name" value="PyrdxlP-dep_Trfase_small"/>
</dbReference>
<accession>A0A1H9TGD8</accession>
<dbReference type="InterPro" id="IPR015421">
    <property type="entry name" value="PyrdxlP-dep_Trfase_major"/>
</dbReference>
<dbReference type="STRING" id="155974.SAMN04487818_106249"/>
<dbReference type="Pfam" id="PF00266">
    <property type="entry name" value="Aminotran_5"/>
    <property type="match status" value="1"/>
</dbReference>
<feature type="domain" description="Aminotransferase class V" evidence="1">
    <location>
        <begin position="52"/>
        <end position="283"/>
    </location>
</feature>
<dbReference type="AlphaFoldDB" id="A0A1H9TGD8"/>
<dbReference type="GO" id="GO:0016829">
    <property type="term" value="F:lyase activity"/>
    <property type="evidence" value="ECO:0007669"/>
    <property type="project" value="UniProtKB-KW"/>
</dbReference>